<comment type="caution">
    <text evidence="2">The sequence shown here is derived from an EMBL/GenBank/DDBJ whole genome shotgun (WGS) entry which is preliminary data.</text>
</comment>
<reference evidence="2" key="1">
    <citation type="submission" date="2021-04" db="EMBL/GenBank/DDBJ databases">
        <authorList>
            <person name="Zhang D.-C."/>
        </authorList>
    </citation>
    <scope>NUCLEOTIDE SEQUENCE</scope>
    <source>
        <strain evidence="2">CGMCC 1.15697</strain>
    </source>
</reference>
<gene>
    <name evidence="2" type="ORF">KAJ83_08180</name>
</gene>
<dbReference type="AlphaFoldDB" id="A0A8J7RYB7"/>
<dbReference type="RefSeq" id="WP_210681555.1">
    <property type="nucleotide sequence ID" value="NZ_JAGMWN010000003.1"/>
</dbReference>
<name>A0A8J7RYB7_9PROT</name>
<protein>
    <submittedName>
        <fullName evidence="2">DUF2336 domain-containing protein</fullName>
    </submittedName>
</protein>
<evidence type="ECO:0000313" key="3">
    <source>
        <dbReference type="Proteomes" id="UP000672602"/>
    </source>
</evidence>
<dbReference type="Pfam" id="PF10098">
    <property type="entry name" value="DUF2336"/>
    <property type="match status" value="1"/>
</dbReference>
<dbReference type="EMBL" id="JAGMWN010000003">
    <property type="protein sequence ID" value="MBP5856982.1"/>
    <property type="molecule type" value="Genomic_DNA"/>
</dbReference>
<sequence length="435" mass="46984">MGDLTAMAGRAMSDDFDPNEFLNAALAADDRARSDRPADARDPFELARKAAAAKAALREGGAAHALVAAARERSPEARGLLVQGLNELCLKSGVTLSESERALVYEIFDTLLETVQTNVRASLADHVADREDAPRDLLIRLARDAIEVAEPVLARSLVLEDEDLVPIVLGEGEGHQLAVTRRRSLSGSLTEALARRDNETVLVAMLSNPGAEVDEEVMIRIAEGAADRPALHGPLAGRKDLSMRVARRLYGVVGPRLKEAIETRLKELEATGGGAEKDSLRAALDEANERFAAREATGFRREDVTESATPSADPDDLADLRAMPSDLGGHRPHPRLLVKALVEGRYEEFESLFGEFAKLSRSGVDRILNRAGPEALAIACKAGGMDKQGFGEVLARVMDQDNPAEAARTPAFRKTITYFDRIDASGAARVLQAWR</sequence>
<accession>A0A8J7RYB7</accession>
<evidence type="ECO:0000313" key="2">
    <source>
        <dbReference type="EMBL" id="MBP5856982.1"/>
    </source>
</evidence>
<dbReference type="Proteomes" id="UP000672602">
    <property type="component" value="Unassembled WGS sequence"/>
</dbReference>
<keyword evidence="3" id="KW-1185">Reference proteome</keyword>
<dbReference type="InterPro" id="IPR019285">
    <property type="entry name" value="DUF2336"/>
</dbReference>
<proteinExistence type="predicted"/>
<evidence type="ECO:0000256" key="1">
    <source>
        <dbReference type="SAM" id="MobiDB-lite"/>
    </source>
</evidence>
<organism evidence="2 3">
    <name type="scientific">Marivibrio halodurans</name>
    <dbReference type="NCBI Taxonomy" id="2039722"/>
    <lineage>
        <taxon>Bacteria</taxon>
        <taxon>Pseudomonadati</taxon>
        <taxon>Pseudomonadota</taxon>
        <taxon>Alphaproteobacteria</taxon>
        <taxon>Rhodospirillales</taxon>
        <taxon>Rhodospirillaceae</taxon>
        <taxon>Marivibrio</taxon>
    </lineage>
</organism>
<feature type="region of interest" description="Disordered" evidence="1">
    <location>
        <begin position="296"/>
        <end position="317"/>
    </location>
</feature>